<keyword evidence="3" id="KW-1185">Reference proteome</keyword>
<name>A0A1E2USE8_9GAMM</name>
<comment type="caution">
    <text evidence="2">The sequence shown here is derived from an EMBL/GenBank/DDBJ whole genome shotgun (WGS) entry which is preliminary data.</text>
</comment>
<dbReference type="EMBL" id="LVJZ01000003">
    <property type="protein sequence ID" value="ODB97485.1"/>
    <property type="molecule type" value="Genomic_DNA"/>
</dbReference>
<feature type="domain" description="Thioredoxin" evidence="1">
    <location>
        <begin position="31"/>
        <end position="171"/>
    </location>
</feature>
<proteinExistence type="predicted"/>
<dbReference type="Gene3D" id="3.40.30.10">
    <property type="entry name" value="Glutaredoxin"/>
    <property type="match status" value="1"/>
</dbReference>
<protein>
    <recommendedName>
        <fullName evidence="1">Thioredoxin domain-containing protein</fullName>
    </recommendedName>
</protein>
<organism evidence="2 3">
    <name type="scientific">Candidatus Thiodiazotropha endoloripes</name>
    <dbReference type="NCBI Taxonomy" id="1818881"/>
    <lineage>
        <taxon>Bacteria</taxon>
        <taxon>Pseudomonadati</taxon>
        <taxon>Pseudomonadota</taxon>
        <taxon>Gammaproteobacteria</taxon>
        <taxon>Chromatiales</taxon>
        <taxon>Sedimenticolaceae</taxon>
        <taxon>Candidatus Thiodiazotropha</taxon>
    </lineage>
</organism>
<dbReference type="PANTHER" id="PTHR42852:SF13">
    <property type="entry name" value="PROTEIN DIPZ"/>
    <property type="match status" value="1"/>
</dbReference>
<dbReference type="Pfam" id="PF08534">
    <property type="entry name" value="Redoxin"/>
    <property type="match status" value="1"/>
</dbReference>
<dbReference type="SUPFAM" id="SSF52833">
    <property type="entry name" value="Thioredoxin-like"/>
    <property type="match status" value="1"/>
</dbReference>
<gene>
    <name evidence="2" type="ORF">A3196_12405</name>
</gene>
<dbReference type="GO" id="GO:0016491">
    <property type="term" value="F:oxidoreductase activity"/>
    <property type="evidence" value="ECO:0007669"/>
    <property type="project" value="InterPro"/>
</dbReference>
<dbReference type="PANTHER" id="PTHR42852">
    <property type="entry name" value="THIOL:DISULFIDE INTERCHANGE PROTEIN DSBE"/>
    <property type="match status" value="1"/>
</dbReference>
<sequence length="175" mass="19790">MTITRKGYGVIFGFLLLLFCHMGNAGWLEAVNPPTLTAKIELNDLNKVQHNLSEAKGKVVLINFWASWCPPCIEEMPSLIRLVEHMKTDDLQVLAVNVNENRNRVARIASKLGFNFPVLLDATKSVTKDWRITVYPSSFLIDKQGFLRFKAIGPVEWDSEESIAQVKQLLSEAYP</sequence>
<evidence type="ECO:0000259" key="1">
    <source>
        <dbReference type="PROSITE" id="PS51352"/>
    </source>
</evidence>
<dbReference type="Proteomes" id="UP000094849">
    <property type="component" value="Unassembled WGS sequence"/>
</dbReference>
<dbReference type="CDD" id="cd02966">
    <property type="entry name" value="TlpA_like_family"/>
    <property type="match status" value="1"/>
</dbReference>
<dbReference type="InterPro" id="IPR050553">
    <property type="entry name" value="Thioredoxin_ResA/DsbE_sf"/>
</dbReference>
<evidence type="ECO:0000313" key="3">
    <source>
        <dbReference type="Proteomes" id="UP000094849"/>
    </source>
</evidence>
<dbReference type="InterPro" id="IPR013766">
    <property type="entry name" value="Thioredoxin_domain"/>
</dbReference>
<dbReference type="InterPro" id="IPR013740">
    <property type="entry name" value="Redoxin"/>
</dbReference>
<dbReference type="AlphaFoldDB" id="A0A1E2USE8"/>
<reference evidence="2 3" key="1">
    <citation type="submission" date="2016-03" db="EMBL/GenBank/DDBJ databases">
        <title>Chemosynthetic sulphur-oxidizing symbionts of marine invertebrate animals are capable of nitrogen fixation.</title>
        <authorList>
            <person name="Petersen J.M."/>
            <person name="Kemper A."/>
            <person name="Gruber-Vodicka H."/>
            <person name="Cardini U."/>
            <person name="Geest Mvander."/>
            <person name="Kleiner M."/>
            <person name="Bulgheresi S."/>
            <person name="Fussmann M."/>
            <person name="Herbold C."/>
            <person name="Seah B.K.B."/>
            <person name="Antony C.Paul."/>
            <person name="Liu D."/>
            <person name="Belitz A."/>
            <person name="Weber M."/>
        </authorList>
    </citation>
    <scope>NUCLEOTIDE SEQUENCE [LARGE SCALE GENOMIC DNA]</scope>
    <source>
        <strain evidence="2">G_D</strain>
    </source>
</reference>
<dbReference type="PROSITE" id="PS51352">
    <property type="entry name" value="THIOREDOXIN_2"/>
    <property type="match status" value="1"/>
</dbReference>
<accession>A0A1E2USE8</accession>
<dbReference type="InterPro" id="IPR036249">
    <property type="entry name" value="Thioredoxin-like_sf"/>
</dbReference>
<evidence type="ECO:0000313" key="2">
    <source>
        <dbReference type="EMBL" id="ODB97485.1"/>
    </source>
</evidence>